<accession>A0A0A2MN37</accession>
<dbReference type="Pfam" id="PF13858">
    <property type="entry name" value="DUF4199"/>
    <property type="match status" value="1"/>
</dbReference>
<feature type="transmembrane region" description="Helical" evidence="1">
    <location>
        <begin position="50"/>
        <end position="69"/>
    </location>
</feature>
<comment type="caution">
    <text evidence="2">The sequence shown here is derived from an EMBL/GenBank/DDBJ whole genome shotgun (WGS) entry which is preliminary data.</text>
</comment>
<dbReference type="EMBL" id="JRLY01000007">
    <property type="protein sequence ID" value="KGO92898.1"/>
    <property type="molecule type" value="Genomic_DNA"/>
</dbReference>
<reference evidence="2 3" key="1">
    <citation type="submission" date="2013-09" db="EMBL/GenBank/DDBJ databases">
        <authorList>
            <person name="Zeng Z."/>
            <person name="Chen C."/>
        </authorList>
    </citation>
    <scope>NUCLEOTIDE SEQUENCE [LARGE SCALE GENOMIC DNA]</scope>
    <source>
        <strain evidence="2 3">WB 4.1-42</strain>
    </source>
</reference>
<keyword evidence="1" id="KW-0472">Membrane</keyword>
<dbReference type="RefSeq" id="WP_026993069.1">
    <property type="nucleotide sequence ID" value="NZ_JRLY01000007.1"/>
</dbReference>
<keyword evidence="1" id="KW-1133">Transmembrane helix</keyword>
<proteinExistence type="predicted"/>
<dbReference type="InterPro" id="IPR025250">
    <property type="entry name" value="DUF4199"/>
</dbReference>
<keyword evidence="3" id="KW-1185">Reference proteome</keyword>
<name>A0A0A2MN37_9FLAO</name>
<feature type="transmembrane region" description="Helical" evidence="1">
    <location>
        <begin position="20"/>
        <end position="38"/>
    </location>
</feature>
<feature type="transmembrane region" description="Helical" evidence="1">
    <location>
        <begin position="90"/>
        <end position="111"/>
    </location>
</feature>
<evidence type="ECO:0000313" key="2">
    <source>
        <dbReference type="EMBL" id="KGO92898.1"/>
    </source>
</evidence>
<dbReference type="eggNOG" id="ENOG5031WK9">
    <property type="taxonomic scope" value="Bacteria"/>
</dbReference>
<dbReference type="AlphaFoldDB" id="A0A0A2MN37"/>
<evidence type="ECO:0000313" key="3">
    <source>
        <dbReference type="Proteomes" id="UP000030111"/>
    </source>
</evidence>
<feature type="transmembrane region" description="Helical" evidence="1">
    <location>
        <begin position="153"/>
        <end position="177"/>
    </location>
</feature>
<dbReference type="Proteomes" id="UP000030111">
    <property type="component" value="Unassembled WGS sequence"/>
</dbReference>
<protein>
    <recommendedName>
        <fullName evidence="4">DUF4199 domain-containing protein</fullName>
    </recommendedName>
</protein>
<dbReference type="STRING" id="1121898.GCA_000422725_02748"/>
<sequence>MNENISTLKPITPAKAAVNYGVIFGVIMILEFVLAYVLDIEPQDNKWFGIANSLLNNLILPVIFIILACNYFKKASGGYITFGESLKTGVCTVVIGALIFAVFNIIFNLILPEFQADMLDKMKQAMLVSNPNMSAEELKIGIQMAEIFMKPYVAFPFTILFYAFLGLVYSLIVGAIVKKENPGAF</sequence>
<dbReference type="OrthoDB" id="1122768at2"/>
<gene>
    <name evidence="2" type="ORF">Q766_09685</name>
</gene>
<evidence type="ECO:0000256" key="1">
    <source>
        <dbReference type="SAM" id="Phobius"/>
    </source>
</evidence>
<keyword evidence="1" id="KW-0812">Transmembrane</keyword>
<organism evidence="2 3">
    <name type="scientific">Flavobacterium subsaxonicum WB 4.1-42 = DSM 21790</name>
    <dbReference type="NCBI Taxonomy" id="1121898"/>
    <lineage>
        <taxon>Bacteria</taxon>
        <taxon>Pseudomonadati</taxon>
        <taxon>Bacteroidota</taxon>
        <taxon>Flavobacteriia</taxon>
        <taxon>Flavobacteriales</taxon>
        <taxon>Flavobacteriaceae</taxon>
        <taxon>Flavobacterium</taxon>
    </lineage>
</organism>
<evidence type="ECO:0008006" key="4">
    <source>
        <dbReference type="Google" id="ProtNLM"/>
    </source>
</evidence>